<accession>A0ABT5SJ16</accession>
<dbReference type="PANTHER" id="PTHR11236:SF9">
    <property type="entry name" value="ANTHRANILATE SYNTHASE COMPONENT 1"/>
    <property type="match status" value="1"/>
</dbReference>
<evidence type="ECO:0000313" key="3">
    <source>
        <dbReference type="Proteomes" id="UP001218170"/>
    </source>
</evidence>
<dbReference type="PRINTS" id="PR00095">
    <property type="entry name" value="ANTSNTHASEI"/>
</dbReference>
<proteinExistence type="predicted"/>
<dbReference type="EMBL" id="JAQZCI010000002">
    <property type="protein sequence ID" value="MDD7962815.1"/>
    <property type="molecule type" value="Genomic_DNA"/>
</dbReference>
<dbReference type="RefSeq" id="WP_274264628.1">
    <property type="nucleotide sequence ID" value="NZ_JAQZCI010000002.1"/>
</dbReference>
<gene>
    <name evidence="2" type="ORF">PUW80_10720</name>
</gene>
<dbReference type="InterPro" id="IPR005801">
    <property type="entry name" value="ADC_synthase"/>
</dbReference>
<organism evidence="2 3">
    <name type="scientific">Microbacterium thalli</name>
    <dbReference type="NCBI Taxonomy" id="3027921"/>
    <lineage>
        <taxon>Bacteria</taxon>
        <taxon>Bacillati</taxon>
        <taxon>Actinomycetota</taxon>
        <taxon>Actinomycetes</taxon>
        <taxon>Micrococcales</taxon>
        <taxon>Microbacteriaceae</taxon>
        <taxon>Microbacterium</taxon>
    </lineage>
</organism>
<reference evidence="2 3" key="1">
    <citation type="submission" date="2023-02" db="EMBL/GenBank/DDBJ databases">
        <title>Study of novel species of the Microbacterium genus.</title>
        <authorList>
            <person name="Arroyo-Herrera I."/>
            <person name="Roman-Ponce B."/>
            <person name="Vasquez-Murrieta M.S."/>
        </authorList>
    </citation>
    <scope>NUCLEOTIDE SEQUENCE [LARGE SCALE GENOMIC DNA]</scope>
    <source>
        <strain evidence="2 3">NE1TT3</strain>
    </source>
</reference>
<dbReference type="Pfam" id="PF00425">
    <property type="entry name" value="Chorismate_bind"/>
    <property type="match status" value="1"/>
</dbReference>
<evidence type="ECO:0000259" key="1">
    <source>
        <dbReference type="Pfam" id="PF00425"/>
    </source>
</evidence>
<feature type="domain" description="Chorismate-utilising enzyme C-terminal" evidence="1">
    <location>
        <begin position="167"/>
        <end position="421"/>
    </location>
</feature>
<dbReference type="PANTHER" id="PTHR11236">
    <property type="entry name" value="AMINOBENZOATE/ANTHRANILATE SYNTHASE"/>
    <property type="match status" value="1"/>
</dbReference>
<name>A0ABT5SJ16_9MICO</name>
<comment type="caution">
    <text evidence="2">The sequence shown here is derived from an EMBL/GenBank/DDBJ whole genome shotgun (WGS) entry which is preliminary data.</text>
</comment>
<dbReference type="Gene3D" id="3.60.120.10">
    <property type="entry name" value="Anthranilate synthase"/>
    <property type="match status" value="1"/>
</dbReference>
<dbReference type="Proteomes" id="UP001218170">
    <property type="component" value="Unassembled WGS sequence"/>
</dbReference>
<dbReference type="SUPFAM" id="SSF56322">
    <property type="entry name" value="ADC synthase"/>
    <property type="match status" value="1"/>
</dbReference>
<keyword evidence="3" id="KW-1185">Reference proteome</keyword>
<protein>
    <submittedName>
        <fullName evidence="2">Anthranilate synthase component I family protein</fullName>
    </submittedName>
</protein>
<dbReference type="InterPro" id="IPR015890">
    <property type="entry name" value="Chorismate_C"/>
</dbReference>
<sequence length="442" mass="46734">MPAPIAVRPLEEWVDPSAMFPGVPDDHAFWLDAGPDAADGWSWVGAGVPAERPDPVVDGTAQRVHDAGAVSGPFLGGWVGWCDYDSAAAAAGAPHRRDDAVPASMWLRVDRVVAFDHAARTAWLVAPADELEAFGDTVASWRQAAAGRVAVAGSPLRGAAAARVQPDAYAALVERCRAAIRRGDAYQLCLTTRFDVTAQGAIDPLETFLRLRETASSHHGGLIRSGAAAIVSASPERFLQLDGGAIRTSPIKGTRRRDGEDAADRALAQELVTSPKERAENVMIVDLMRNDLQRVCVPGSVVVERLLEVETYPTVHQLVSTVAGAVRRGIRFSDVLAATFPAGSMTGAPKLSAMTILHELEGGPRGVFAGCFGWIGADGRGDLAMVIRSILVAGDRAYVGAGGGITWGSEPEAEVDEVALKARAPLAALGADLPPRWRERVR</sequence>
<dbReference type="InterPro" id="IPR019999">
    <property type="entry name" value="Anth_synth_I-like"/>
</dbReference>
<evidence type="ECO:0000313" key="2">
    <source>
        <dbReference type="EMBL" id="MDD7962815.1"/>
    </source>
</evidence>